<sequence length="157" mass="17482">MNTSHNVSLTEHNRLIVTPLSLNTVEDVLAQESLEYVRDGEMVGTGFINNSISLAICDDYLLARSQWRANVPTDQAAQLLAHVNEWNLTTLLPTVKFYETTDHNLRVTSHRALLVSEGASFNQVGAFVVSTIDAFVGLWNHFDVAFPHLVSWENADA</sequence>
<gene>
    <name evidence="1" type="ORF">CP258_05885</name>
</gene>
<dbReference type="Pfam" id="PF10722">
    <property type="entry name" value="YbjN"/>
    <property type="match status" value="1"/>
</dbReference>
<reference evidence="1 2" key="1">
    <citation type="journal article" date="2013" name="J. Biotechnol.">
        <title>Genome sequence of Corynebacterium pseudotuberculosis biovar equi strain 258 and prediction of antigenic targets to improve biotechnological vaccine production.</title>
        <authorList>
            <person name="Soares S.C."/>
            <person name="Trost E."/>
            <person name="Ramos R.T."/>
            <person name="Carneiro A.R."/>
            <person name="Santos A.R."/>
            <person name="Pinto A.C."/>
            <person name="Barbosa E."/>
            <person name="Aburjaile F."/>
            <person name="Ali A."/>
            <person name="Diniz C.A."/>
            <person name="Hassan S.S."/>
            <person name="Fiaux K."/>
            <person name="Guimaraes L.C."/>
            <person name="Bakhtiar S.M."/>
            <person name="Pereira U."/>
            <person name="Almeida S.S."/>
            <person name="Abreu V.A."/>
            <person name="Rocha F.S."/>
            <person name="Dorella F.A."/>
            <person name="Miyoshi A."/>
            <person name="Silva A."/>
            <person name="Azevedo V."/>
            <person name="Tauch A."/>
        </authorList>
    </citation>
    <scope>NUCLEOTIDE SEQUENCE [LARGE SCALE GENOMIC DNA]</scope>
    <source>
        <strain evidence="1 2">258</strain>
    </source>
</reference>
<dbReference type="AlphaFoldDB" id="A0AAU8PYY8"/>
<proteinExistence type="predicted"/>
<dbReference type="InterPro" id="IPR019660">
    <property type="entry name" value="Put_sensory_transdc_reg_YbjN"/>
</dbReference>
<dbReference type="RefSeq" id="WP_014367122.1">
    <property type="nucleotide sequence ID" value="NC_017945.3"/>
</dbReference>
<dbReference type="Proteomes" id="UP000006465">
    <property type="component" value="Chromosome"/>
</dbReference>
<dbReference type="EMBL" id="CP003540">
    <property type="protein sequence ID" value="AFK16783.1"/>
    <property type="molecule type" value="Genomic_DNA"/>
</dbReference>
<organism evidence="1 2">
    <name type="scientific">Corynebacterium pseudotuberculosis 258</name>
    <dbReference type="NCBI Taxonomy" id="1168865"/>
    <lineage>
        <taxon>Bacteria</taxon>
        <taxon>Bacillati</taxon>
        <taxon>Actinomycetota</taxon>
        <taxon>Actinomycetes</taxon>
        <taxon>Mycobacteriales</taxon>
        <taxon>Corynebacteriaceae</taxon>
        <taxon>Corynebacterium</taxon>
    </lineage>
</organism>
<evidence type="ECO:0000313" key="2">
    <source>
        <dbReference type="Proteomes" id="UP000006465"/>
    </source>
</evidence>
<evidence type="ECO:0000313" key="1">
    <source>
        <dbReference type="EMBL" id="AFK16783.1"/>
    </source>
</evidence>
<protein>
    <submittedName>
        <fullName evidence="1">YbjN domain-containing protein</fullName>
    </submittedName>
</protein>
<dbReference type="KEGG" id="coe:CP258_05885"/>
<accession>A0AAU8PYY8</accession>
<name>A0AAU8PYY8_CORPS</name>